<dbReference type="InterPro" id="IPR022298">
    <property type="entry name" value="Conjug_transposon_TraN"/>
</dbReference>
<protein>
    <submittedName>
        <fullName evidence="3">DUF4138 domain-containing protein</fullName>
    </submittedName>
</protein>
<evidence type="ECO:0000256" key="2">
    <source>
        <dbReference type="SAM" id="SignalP"/>
    </source>
</evidence>
<keyword evidence="4" id="KW-1185">Reference proteome</keyword>
<feature type="chain" id="PRO_5022879377" evidence="2">
    <location>
        <begin position="20"/>
        <end position="279"/>
    </location>
</feature>
<accession>A0A5B7SQ58</accession>
<name>A0A5B7SQ58_9FLAO</name>
<dbReference type="KEGG" id="asag:FGM00_11320"/>
<dbReference type="AlphaFoldDB" id="A0A5B7SQ58"/>
<proteinExistence type="predicted"/>
<dbReference type="OrthoDB" id="1038500at2"/>
<organism evidence="3 4">
    <name type="scientific">Aggregatimonas sangjinii</name>
    <dbReference type="NCBI Taxonomy" id="2583587"/>
    <lineage>
        <taxon>Bacteria</taxon>
        <taxon>Pseudomonadati</taxon>
        <taxon>Bacteroidota</taxon>
        <taxon>Flavobacteriia</taxon>
        <taxon>Flavobacteriales</taxon>
        <taxon>Flavobacteriaceae</taxon>
        <taxon>Aggregatimonas</taxon>
    </lineage>
</organism>
<keyword evidence="2" id="KW-0732">Signal</keyword>
<dbReference type="EMBL" id="CP040710">
    <property type="protein sequence ID" value="QCX00667.1"/>
    <property type="molecule type" value="Genomic_DNA"/>
</dbReference>
<evidence type="ECO:0000256" key="1">
    <source>
        <dbReference type="SAM" id="Coils"/>
    </source>
</evidence>
<keyword evidence="1" id="KW-0175">Coiled coil</keyword>
<reference evidence="3 4" key="1">
    <citation type="submission" date="2019-05" db="EMBL/GenBank/DDBJ databases">
        <title>Genome sequencing of F202Z8.</title>
        <authorList>
            <person name="Kwon Y.M."/>
        </authorList>
    </citation>
    <scope>NUCLEOTIDE SEQUENCE [LARGE SCALE GENOMIC DNA]</scope>
    <source>
        <strain evidence="3 4">F202Z8</strain>
    </source>
</reference>
<evidence type="ECO:0000313" key="3">
    <source>
        <dbReference type="EMBL" id="QCX00667.1"/>
    </source>
</evidence>
<dbReference type="Pfam" id="PF13595">
    <property type="entry name" value="DUF4138"/>
    <property type="match status" value="1"/>
</dbReference>
<sequence length="279" mass="32230">MIHKLLCLTMMALGFSSFSQVTMSAIEASKTILVSDIKTTHLLFEDDISYLDVGSPYFVADTLKAIIKVRHTGEDVFNPISVESNLTIITKNGSYYSIPIRYNRDVKTLSFAITDTDQQIREMTERRERKEELEWEINRFAKELEFLAPNVLIKNKNEDFGITVNGIFYRKDYLALRLELRNDSGIDIDVDQVVSRLKLREKISTDYVYQERVIVPVKVIDQIGKIKGYNTKTMVMIFKKFTPNKNERLFIDVLEANGGRSARIVIPRKKLLTPKVVYK</sequence>
<feature type="coiled-coil region" evidence="1">
    <location>
        <begin position="113"/>
        <end position="143"/>
    </location>
</feature>
<gene>
    <name evidence="3" type="ORF">FGM00_11320</name>
</gene>
<evidence type="ECO:0000313" key="4">
    <source>
        <dbReference type="Proteomes" id="UP000310017"/>
    </source>
</evidence>
<dbReference type="RefSeq" id="WP_138853012.1">
    <property type="nucleotide sequence ID" value="NZ_CP040710.1"/>
</dbReference>
<dbReference type="Proteomes" id="UP000310017">
    <property type="component" value="Chromosome"/>
</dbReference>
<feature type="signal peptide" evidence="2">
    <location>
        <begin position="1"/>
        <end position="19"/>
    </location>
</feature>